<reference evidence="10" key="1">
    <citation type="submission" date="2017-06" db="EMBL/GenBank/DDBJ databases">
        <title>Genome analysis of Fimbriiglobus ruber SP5, the first member of the order Planctomycetales with confirmed chitinolytic capability.</title>
        <authorList>
            <person name="Ravin N.V."/>
            <person name="Rakitin A.L."/>
            <person name="Ivanova A.A."/>
            <person name="Beletsky A.V."/>
            <person name="Kulichevskaya I.S."/>
            <person name="Mardanov A.V."/>
            <person name="Dedysh S.N."/>
        </authorList>
    </citation>
    <scope>NUCLEOTIDE SEQUENCE [LARGE SCALE GENOMIC DNA]</scope>
    <source>
        <strain evidence="10">SP5</strain>
    </source>
</reference>
<dbReference type="GO" id="GO:0016987">
    <property type="term" value="F:sigma factor activity"/>
    <property type="evidence" value="ECO:0007669"/>
    <property type="project" value="UniProtKB-KW"/>
</dbReference>
<comment type="similarity">
    <text evidence="1">Belongs to the sigma-70 factor family. ECF subfamily.</text>
</comment>
<dbReference type="InterPro" id="IPR039425">
    <property type="entry name" value="RNA_pol_sigma-70-like"/>
</dbReference>
<dbReference type="OrthoDB" id="291047at2"/>
<evidence type="ECO:0000259" key="7">
    <source>
        <dbReference type="Pfam" id="PF04542"/>
    </source>
</evidence>
<keyword evidence="6" id="KW-0472">Membrane</keyword>
<dbReference type="PANTHER" id="PTHR43133">
    <property type="entry name" value="RNA POLYMERASE ECF-TYPE SIGMA FACTO"/>
    <property type="match status" value="1"/>
</dbReference>
<keyword evidence="2" id="KW-0805">Transcription regulation</keyword>
<proteinExistence type="inferred from homology"/>
<keyword evidence="10" id="KW-1185">Reference proteome</keyword>
<protein>
    <submittedName>
        <fullName evidence="9">High-affnity carbon uptake protein Hat/HatR</fullName>
    </submittedName>
</protein>
<evidence type="ECO:0000256" key="3">
    <source>
        <dbReference type="ARBA" id="ARBA00023082"/>
    </source>
</evidence>
<dbReference type="SUPFAM" id="SSF88946">
    <property type="entry name" value="Sigma2 domain of RNA polymerase sigma factors"/>
    <property type="match status" value="1"/>
</dbReference>
<dbReference type="Proteomes" id="UP000214646">
    <property type="component" value="Unassembled WGS sequence"/>
</dbReference>
<evidence type="ECO:0000256" key="4">
    <source>
        <dbReference type="ARBA" id="ARBA00023163"/>
    </source>
</evidence>
<keyword evidence="6" id="KW-0812">Transmembrane</keyword>
<dbReference type="Gene3D" id="1.10.1740.10">
    <property type="match status" value="1"/>
</dbReference>
<dbReference type="RefSeq" id="WP_088255443.1">
    <property type="nucleotide sequence ID" value="NZ_NIDE01000005.1"/>
</dbReference>
<dbReference type="InterPro" id="IPR013324">
    <property type="entry name" value="RNA_pol_sigma_r3/r4-like"/>
</dbReference>
<dbReference type="InterPro" id="IPR013249">
    <property type="entry name" value="RNA_pol_sigma70_r4_t2"/>
</dbReference>
<evidence type="ECO:0000256" key="6">
    <source>
        <dbReference type="SAM" id="Phobius"/>
    </source>
</evidence>
<dbReference type="InterPro" id="IPR013325">
    <property type="entry name" value="RNA_pol_sigma_r2"/>
</dbReference>
<evidence type="ECO:0000256" key="5">
    <source>
        <dbReference type="SAM" id="MobiDB-lite"/>
    </source>
</evidence>
<dbReference type="AlphaFoldDB" id="A0A225DML0"/>
<feature type="transmembrane region" description="Helical" evidence="6">
    <location>
        <begin position="232"/>
        <end position="255"/>
    </location>
</feature>
<evidence type="ECO:0000259" key="8">
    <source>
        <dbReference type="Pfam" id="PF08281"/>
    </source>
</evidence>
<evidence type="ECO:0000256" key="2">
    <source>
        <dbReference type="ARBA" id="ARBA00023015"/>
    </source>
</evidence>
<dbReference type="Gene3D" id="1.10.10.10">
    <property type="entry name" value="Winged helix-like DNA-binding domain superfamily/Winged helix DNA-binding domain"/>
    <property type="match status" value="1"/>
</dbReference>
<dbReference type="InterPro" id="IPR007627">
    <property type="entry name" value="RNA_pol_sigma70_r2"/>
</dbReference>
<dbReference type="NCBIfam" id="TIGR02937">
    <property type="entry name" value="sigma70-ECF"/>
    <property type="match status" value="1"/>
</dbReference>
<evidence type="ECO:0000256" key="1">
    <source>
        <dbReference type="ARBA" id="ARBA00010641"/>
    </source>
</evidence>
<keyword evidence="6" id="KW-1133">Transmembrane helix</keyword>
<dbReference type="GO" id="GO:0003677">
    <property type="term" value="F:DNA binding"/>
    <property type="evidence" value="ECO:0007669"/>
    <property type="project" value="InterPro"/>
</dbReference>
<name>A0A225DML0_9BACT</name>
<organism evidence="9 10">
    <name type="scientific">Fimbriiglobus ruber</name>
    <dbReference type="NCBI Taxonomy" id="1908690"/>
    <lineage>
        <taxon>Bacteria</taxon>
        <taxon>Pseudomonadati</taxon>
        <taxon>Planctomycetota</taxon>
        <taxon>Planctomycetia</taxon>
        <taxon>Gemmatales</taxon>
        <taxon>Gemmataceae</taxon>
        <taxon>Fimbriiglobus</taxon>
    </lineage>
</organism>
<dbReference type="Pfam" id="PF08281">
    <property type="entry name" value="Sigma70_r4_2"/>
    <property type="match status" value="1"/>
</dbReference>
<dbReference type="PANTHER" id="PTHR43133:SF51">
    <property type="entry name" value="RNA POLYMERASE SIGMA FACTOR"/>
    <property type="match status" value="1"/>
</dbReference>
<feature type="domain" description="RNA polymerase sigma factor 70 region 4 type 2" evidence="8">
    <location>
        <begin position="142"/>
        <end position="192"/>
    </location>
</feature>
<keyword evidence="4" id="KW-0804">Transcription</keyword>
<accession>A0A225DML0</accession>
<evidence type="ECO:0000313" key="10">
    <source>
        <dbReference type="Proteomes" id="UP000214646"/>
    </source>
</evidence>
<dbReference type="SUPFAM" id="SSF88659">
    <property type="entry name" value="Sigma3 and sigma4 domains of RNA polymerase sigma factors"/>
    <property type="match status" value="1"/>
</dbReference>
<feature type="region of interest" description="Disordered" evidence="5">
    <location>
        <begin position="473"/>
        <end position="514"/>
    </location>
</feature>
<feature type="transmembrane region" description="Helical" evidence="6">
    <location>
        <begin position="192"/>
        <end position="212"/>
    </location>
</feature>
<feature type="compositionally biased region" description="Basic and acidic residues" evidence="5">
    <location>
        <begin position="306"/>
        <end position="322"/>
    </location>
</feature>
<feature type="domain" description="RNA polymerase sigma-70 region 2" evidence="7">
    <location>
        <begin position="46"/>
        <end position="106"/>
    </location>
</feature>
<dbReference type="EMBL" id="NIDE01000005">
    <property type="protein sequence ID" value="OWK42253.1"/>
    <property type="molecule type" value="Genomic_DNA"/>
</dbReference>
<dbReference type="InterPro" id="IPR014284">
    <property type="entry name" value="RNA_pol_sigma-70_dom"/>
</dbReference>
<keyword evidence="3" id="KW-0731">Sigma factor</keyword>
<gene>
    <name evidence="9" type="ORF">FRUB_04331</name>
</gene>
<evidence type="ECO:0000313" key="9">
    <source>
        <dbReference type="EMBL" id="OWK42253.1"/>
    </source>
</evidence>
<dbReference type="GO" id="GO:0006352">
    <property type="term" value="P:DNA-templated transcription initiation"/>
    <property type="evidence" value="ECO:0007669"/>
    <property type="project" value="InterPro"/>
</dbReference>
<sequence length="540" mass="58851">MATTKTNAVIRHLCLTALSRDGADRADAELLESFINQHDEAAFADLVRRHGPMVLGVCHRVVRNHHDAEDAFQATFLVLARKAASVRPRQMVAGWLHGVAYRTALKVRAAAAKRHVRETQVAEMPEPEAARPSQWPDLQPLLDQELRGLPENYRLPILLCDLEGKTILEATRQLGWPQGTLAGRLTRGRKLLAARLANRGVALSAGTLAAIVTQTATSAGVPTPLMLNTVKAATLIAAGQATAAGVVPAAVAAVTDGVITSMMLTKLKAAAVLLVLGTAAVGSGLLVRHTVAAPQGSGDAGGKPPATREADKPAKSPDEAKLQGEWSTENGGENARLVFGPNNSLRRIWESRPSEPKDVGMYLVDWSKTPYHIDVKWGNEPVWQTIMEFTDNGKLRIADGDDQTRPKAFGVDDVVFTKIERLPPGSRQAAADAEKTLATADFYRRAGKYGSAYFYYELVQYRYPEGDYAKRAKQGSEGVLKHRVSRKDGSIGWEEPEQHREPPPPPKMLPDKAVSQEIQELRQQVKDLEKRLAALEAQKK</sequence>
<feature type="transmembrane region" description="Helical" evidence="6">
    <location>
        <begin position="267"/>
        <end position="287"/>
    </location>
</feature>
<dbReference type="InterPro" id="IPR036388">
    <property type="entry name" value="WH-like_DNA-bd_sf"/>
</dbReference>
<dbReference type="Pfam" id="PF04542">
    <property type="entry name" value="Sigma70_r2"/>
    <property type="match status" value="1"/>
</dbReference>
<feature type="region of interest" description="Disordered" evidence="5">
    <location>
        <begin position="293"/>
        <end position="337"/>
    </location>
</feature>
<comment type="caution">
    <text evidence="9">The sequence shown here is derived from an EMBL/GenBank/DDBJ whole genome shotgun (WGS) entry which is preliminary data.</text>
</comment>